<organism evidence="10 11">
    <name type="scientific">Salinisphaera dokdonensis CL-ES53</name>
    <dbReference type="NCBI Taxonomy" id="1304272"/>
    <lineage>
        <taxon>Bacteria</taxon>
        <taxon>Pseudomonadati</taxon>
        <taxon>Pseudomonadota</taxon>
        <taxon>Gammaproteobacteria</taxon>
        <taxon>Salinisphaerales</taxon>
        <taxon>Salinisphaeraceae</taxon>
        <taxon>Salinisphaera</taxon>
    </lineage>
</organism>
<dbReference type="Pfam" id="PF04143">
    <property type="entry name" value="Sulf_transp"/>
    <property type="match status" value="1"/>
</dbReference>
<feature type="transmembrane region" description="Helical" evidence="9">
    <location>
        <begin position="313"/>
        <end position="332"/>
    </location>
</feature>
<feature type="transmembrane region" description="Helical" evidence="9">
    <location>
        <begin position="195"/>
        <end position="214"/>
    </location>
</feature>
<feature type="transmembrane region" description="Helical" evidence="9">
    <location>
        <begin position="21"/>
        <end position="39"/>
    </location>
</feature>
<gene>
    <name evidence="10" type="ORF">SADO_02125</name>
</gene>
<comment type="caution">
    <text evidence="10">The sequence shown here is derived from an EMBL/GenBank/DDBJ whole genome shotgun (WGS) entry which is preliminary data.</text>
</comment>
<evidence type="ECO:0000256" key="5">
    <source>
        <dbReference type="ARBA" id="ARBA00022692"/>
    </source>
</evidence>
<feature type="transmembrane region" description="Helical" evidence="9">
    <location>
        <begin position="372"/>
        <end position="393"/>
    </location>
</feature>
<keyword evidence="11" id="KW-1185">Reference proteome</keyword>
<evidence type="ECO:0000256" key="8">
    <source>
        <dbReference type="ARBA" id="ARBA00035655"/>
    </source>
</evidence>
<evidence type="ECO:0000313" key="11">
    <source>
        <dbReference type="Proteomes" id="UP001460888"/>
    </source>
</evidence>
<accession>A0ABV2AY08</accession>
<evidence type="ECO:0000256" key="1">
    <source>
        <dbReference type="ARBA" id="ARBA00004429"/>
    </source>
</evidence>
<dbReference type="RefSeq" id="WP_353108827.1">
    <property type="nucleotide sequence ID" value="NZ_APND01000001.1"/>
</dbReference>
<comment type="similarity">
    <text evidence="8">Belongs to the TsuA/YedE (TC 9.B.102) family.</text>
</comment>
<feature type="transmembrane region" description="Helical" evidence="9">
    <location>
        <begin position="235"/>
        <end position="258"/>
    </location>
</feature>
<keyword evidence="6 9" id="KW-1133">Transmembrane helix</keyword>
<keyword evidence="3" id="KW-1003">Cell membrane</keyword>
<evidence type="ECO:0000256" key="2">
    <source>
        <dbReference type="ARBA" id="ARBA00022448"/>
    </source>
</evidence>
<dbReference type="EMBL" id="APND01000001">
    <property type="protein sequence ID" value="MES1928014.1"/>
    <property type="molecule type" value="Genomic_DNA"/>
</dbReference>
<evidence type="ECO:0000256" key="7">
    <source>
        <dbReference type="ARBA" id="ARBA00023136"/>
    </source>
</evidence>
<proteinExistence type="inferred from homology"/>
<keyword evidence="5 9" id="KW-0812">Transmembrane</keyword>
<dbReference type="Proteomes" id="UP001460888">
    <property type="component" value="Unassembled WGS sequence"/>
</dbReference>
<keyword evidence="4" id="KW-0997">Cell inner membrane</keyword>
<feature type="transmembrane region" description="Helical" evidence="9">
    <location>
        <begin position="85"/>
        <end position="107"/>
    </location>
</feature>
<evidence type="ECO:0000256" key="3">
    <source>
        <dbReference type="ARBA" id="ARBA00022475"/>
    </source>
</evidence>
<evidence type="ECO:0000256" key="9">
    <source>
        <dbReference type="SAM" id="Phobius"/>
    </source>
</evidence>
<comment type="subcellular location">
    <subcellularLocation>
        <location evidence="1">Cell inner membrane</location>
        <topology evidence="1">Multi-pass membrane protein</topology>
    </subcellularLocation>
</comment>
<evidence type="ECO:0008006" key="12">
    <source>
        <dbReference type="Google" id="ProtNLM"/>
    </source>
</evidence>
<reference evidence="10 11" key="1">
    <citation type="submission" date="2013-03" db="EMBL/GenBank/DDBJ databases">
        <title>Salinisphaera dokdonensis CL-ES53 Genome Sequencing.</title>
        <authorList>
            <person name="Li C."/>
            <person name="Lai Q."/>
            <person name="Shao Z."/>
        </authorList>
    </citation>
    <scope>NUCLEOTIDE SEQUENCE [LARGE SCALE GENOMIC DNA]</scope>
    <source>
        <strain evidence="10 11">CL-ES53</strain>
    </source>
</reference>
<evidence type="ECO:0000256" key="4">
    <source>
        <dbReference type="ARBA" id="ARBA00022519"/>
    </source>
</evidence>
<feature type="transmembrane region" description="Helical" evidence="9">
    <location>
        <begin position="153"/>
        <end position="175"/>
    </location>
</feature>
<feature type="transmembrane region" description="Helical" evidence="9">
    <location>
        <begin position="344"/>
        <end position="366"/>
    </location>
</feature>
<dbReference type="InterPro" id="IPR007272">
    <property type="entry name" value="Sulf_transp_TsuA/YedE"/>
</dbReference>
<evidence type="ECO:0000256" key="6">
    <source>
        <dbReference type="ARBA" id="ARBA00022989"/>
    </source>
</evidence>
<keyword evidence="2" id="KW-0813">Transport</keyword>
<protein>
    <recommendedName>
        <fullName evidence="12">Sulphur transport domain-containing protein</fullName>
    </recommendedName>
</protein>
<dbReference type="PANTHER" id="PTHR30574:SF1">
    <property type="entry name" value="SULPHUR TRANSPORT DOMAIN-CONTAINING PROTEIN"/>
    <property type="match status" value="1"/>
</dbReference>
<name>A0ABV2AY08_9GAMM</name>
<sequence>MSQTTLSSDNTTALPAPQVGATTVGLGASALLGAWLFAMHGLEQGLFFLIGIGLGVSLYHARFGFTSAFRQLMAVGQGTTLRAHLLMLTVACILFAPLLAYGSSLFGGELQGYVFPISMGVAVGGFMFGIGMQLGGSCASGSLYTVGSGQSSIVITLLGFIAGSVWAAHDFAFWMQPDLQWRTVSLADTSWGYPGAIVMQLGVFAVIAAATYAIEKRLRPPRRQTPPHANGWARVLRGAWPLWAGAIALAALNALTLWTSGKPWGITSAFALWGSKAVAATGADVGQWFYWSELHAGALDKPILADRTSVMDFGIILGAMTAASIGGRFTIASHIPWRTVIARIIGGVLMGYGARIAFGCNIGAYFGGIASFSLHGWLWGVVALGGTVVGIKLRPLFGLGVPKRSDGVC</sequence>
<dbReference type="PANTHER" id="PTHR30574">
    <property type="entry name" value="INNER MEMBRANE PROTEIN YEDE"/>
    <property type="match status" value="1"/>
</dbReference>
<keyword evidence="7 9" id="KW-0472">Membrane</keyword>
<feature type="transmembrane region" description="Helical" evidence="9">
    <location>
        <begin position="45"/>
        <end position="65"/>
    </location>
</feature>
<evidence type="ECO:0000313" key="10">
    <source>
        <dbReference type="EMBL" id="MES1928014.1"/>
    </source>
</evidence>